<evidence type="ECO:0000259" key="14">
    <source>
        <dbReference type="Pfam" id="PF02163"/>
    </source>
</evidence>
<feature type="transmembrane region" description="Helical" evidence="13">
    <location>
        <begin position="172"/>
        <end position="192"/>
    </location>
</feature>
<keyword evidence="12 13" id="KW-0472">Membrane</keyword>
<comment type="similarity">
    <text evidence="3">Belongs to the peptidase M50B family.</text>
</comment>
<protein>
    <submittedName>
        <fullName evidence="15">Site-2 protease family protein</fullName>
    </submittedName>
</protein>
<feature type="transmembrane region" description="Helical" evidence="13">
    <location>
        <begin position="52"/>
        <end position="75"/>
    </location>
</feature>
<feature type="transmembrane region" description="Helical" evidence="13">
    <location>
        <begin position="129"/>
        <end position="151"/>
    </location>
</feature>
<dbReference type="Proteomes" id="UP000230232">
    <property type="component" value="Unassembled WGS sequence"/>
</dbReference>
<dbReference type="GO" id="GO:0006508">
    <property type="term" value="P:proteolysis"/>
    <property type="evidence" value="ECO:0007669"/>
    <property type="project" value="UniProtKB-KW"/>
</dbReference>
<evidence type="ECO:0000313" key="15">
    <source>
        <dbReference type="EMBL" id="PIR41219.1"/>
    </source>
</evidence>
<dbReference type="PANTHER" id="PTHR35864:SF1">
    <property type="entry name" value="ZINC METALLOPROTEASE YWHC-RELATED"/>
    <property type="match status" value="1"/>
</dbReference>
<evidence type="ECO:0000256" key="2">
    <source>
        <dbReference type="ARBA" id="ARBA00004651"/>
    </source>
</evidence>
<evidence type="ECO:0000256" key="9">
    <source>
        <dbReference type="ARBA" id="ARBA00022833"/>
    </source>
</evidence>
<dbReference type="GO" id="GO:0046872">
    <property type="term" value="F:metal ion binding"/>
    <property type="evidence" value="ECO:0007669"/>
    <property type="project" value="UniProtKB-KW"/>
</dbReference>
<dbReference type="AlphaFoldDB" id="A0A2H0R3Y6"/>
<evidence type="ECO:0000256" key="4">
    <source>
        <dbReference type="ARBA" id="ARBA00022475"/>
    </source>
</evidence>
<dbReference type="CDD" id="cd06158">
    <property type="entry name" value="S2P-M50_like_1"/>
    <property type="match status" value="1"/>
</dbReference>
<keyword evidence="10 13" id="KW-1133">Transmembrane helix</keyword>
<accession>A0A2H0R3Y6</accession>
<evidence type="ECO:0000256" key="10">
    <source>
        <dbReference type="ARBA" id="ARBA00022989"/>
    </source>
</evidence>
<keyword evidence="6 13" id="KW-0812">Transmembrane</keyword>
<dbReference type="GO" id="GO:0008237">
    <property type="term" value="F:metallopeptidase activity"/>
    <property type="evidence" value="ECO:0007669"/>
    <property type="project" value="UniProtKB-KW"/>
</dbReference>
<keyword evidence="11" id="KW-0482">Metalloprotease</keyword>
<evidence type="ECO:0000256" key="12">
    <source>
        <dbReference type="ARBA" id="ARBA00023136"/>
    </source>
</evidence>
<evidence type="ECO:0000313" key="16">
    <source>
        <dbReference type="Proteomes" id="UP000230232"/>
    </source>
</evidence>
<reference evidence="15 16" key="1">
    <citation type="submission" date="2017-09" db="EMBL/GenBank/DDBJ databases">
        <title>Depth-based differentiation of microbial function through sediment-hosted aquifers and enrichment of novel symbionts in the deep terrestrial subsurface.</title>
        <authorList>
            <person name="Probst A.J."/>
            <person name="Ladd B."/>
            <person name="Jarett J.K."/>
            <person name="Geller-Mcgrath D.E."/>
            <person name="Sieber C.M."/>
            <person name="Emerson J.B."/>
            <person name="Anantharaman K."/>
            <person name="Thomas B.C."/>
            <person name="Malmstrom R."/>
            <person name="Stieglmeier M."/>
            <person name="Klingl A."/>
            <person name="Woyke T."/>
            <person name="Ryan C.M."/>
            <person name="Banfield J.F."/>
        </authorList>
    </citation>
    <scope>NUCLEOTIDE SEQUENCE [LARGE SCALE GENOMIC DNA]</scope>
    <source>
        <strain evidence="15">CG10_big_fil_rev_8_21_14_0_10_46_23</strain>
    </source>
</reference>
<keyword evidence="5 15" id="KW-0645">Protease</keyword>
<keyword evidence="9" id="KW-0862">Zinc</keyword>
<gene>
    <name evidence="15" type="ORF">COV31_02315</name>
</gene>
<proteinExistence type="inferred from homology"/>
<evidence type="ECO:0000256" key="5">
    <source>
        <dbReference type="ARBA" id="ARBA00022670"/>
    </source>
</evidence>
<evidence type="ECO:0000256" key="13">
    <source>
        <dbReference type="SAM" id="Phobius"/>
    </source>
</evidence>
<dbReference type="InterPro" id="IPR044537">
    <property type="entry name" value="Rip2-like"/>
</dbReference>
<organism evidence="15 16">
    <name type="scientific">Candidatus Yanofskybacteria bacterium CG10_big_fil_rev_8_21_14_0_10_46_23</name>
    <dbReference type="NCBI Taxonomy" id="1975098"/>
    <lineage>
        <taxon>Bacteria</taxon>
        <taxon>Candidatus Yanofskyibacteriota</taxon>
    </lineage>
</organism>
<keyword evidence="7" id="KW-0479">Metal-binding</keyword>
<evidence type="ECO:0000256" key="8">
    <source>
        <dbReference type="ARBA" id="ARBA00022801"/>
    </source>
</evidence>
<evidence type="ECO:0000256" key="7">
    <source>
        <dbReference type="ARBA" id="ARBA00022723"/>
    </source>
</evidence>
<name>A0A2H0R3Y6_9BACT</name>
<dbReference type="Pfam" id="PF02163">
    <property type="entry name" value="Peptidase_M50"/>
    <property type="match status" value="1"/>
</dbReference>
<evidence type="ECO:0000256" key="6">
    <source>
        <dbReference type="ARBA" id="ARBA00022692"/>
    </source>
</evidence>
<evidence type="ECO:0000256" key="3">
    <source>
        <dbReference type="ARBA" id="ARBA00007931"/>
    </source>
</evidence>
<comment type="caution">
    <text evidence="15">The sequence shown here is derived from an EMBL/GenBank/DDBJ whole genome shotgun (WGS) entry which is preliminary data.</text>
</comment>
<dbReference type="GO" id="GO:0005886">
    <property type="term" value="C:plasma membrane"/>
    <property type="evidence" value="ECO:0007669"/>
    <property type="project" value="UniProtKB-SubCell"/>
</dbReference>
<evidence type="ECO:0000256" key="11">
    <source>
        <dbReference type="ARBA" id="ARBA00023049"/>
    </source>
</evidence>
<dbReference type="InterPro" id="IPR008915">
    <property type="entry name" value="Peptidase_M50"/>
</dbReference>
<comment type="subcellular location">
    <subcellularLocation>
        <location evidence="2">Cell membrane</location>
        <topology evidence="2">Multi-pass membrane protein</topology>
    </subcellularLocation>
</comment>
<sequence>MGSLLIVFQILVLLFSVVIHEVAHGAMALSLGDQTAKRLGRLTLNPVVHLDLVGSILLPIFLYIISMGGFVFGYAKPVPYNPLNLRDRRYGPAKVAIAGPLANIIVALIFGLALRFLPAGLTLSIIPQLFALIVFMNLLLAIFNLIPIPPLDGHWLLLTFLPDSLHHFKQAYLQYGMILFIFALFFIFPTILPAVTGLFRLIVGAPIDFF</sequence>
<feature type="transmembrane region" description="Helical" evidence="13">
    <location>
        <begin position="95"/>
        <end position="117"/>
    </location>
</feature>
<keyword evidence="4" id="KW-1003">Cell membrane</keyword>
<dbReference type="InterPro" id="IPR052348">
    <property type="entry name" value="Metallopeptidase_M50B"/>
</dbReference>
<keyword evidence="8" id="KW-0378">Hydrolase</keyword>
<feature type="domain" description="Peptidase M50" evidence="14">
    <location>
        <begin position="126"/>
        <end position="183"/>
    </location>
</feature>
<dbReference type="PANTHER" id="PTHR35864">
    <property type="entry name" value="ZINC METALLOPROTEASE MJ0611-RELATED"/>
    <property type="match status" value="1"/>
</dbReference>
<evidence type="ECO:0000256" key="1">
    <source>
        <dbReference type="ARBA" id="ARBA00001947"/>
    </source>
</evidence>
<dbReference type="EMBL" id="PCXO01000010">
    <property type="protein sequence ID" value="PIR41219.1"/>
    <property type="molecule type" value="Genomic_DNA"/>
</dbReference>
<comment type="cofactor">
    <cofactor evidence="1">
        <name>Zn(2+)</name>
        <dbReference type="ChEBI" id="CHEBI:29105"/>
    </cofactor>
</comment>